<protein>
    <recommendedName>
        <fullName evidence="4">Proteinase inhibitor I36 SMPI</fullName>
    </recommendedName>
</protein>
<name>A0A385DHK9_9ACTN</name>
<dbReference type="Proteomes" id="UP000259636">
    <property type="component" value="Chromosome"/>
</dbReference>
<feature type="region of interest" description="Disordered" evidence="1">
    <location>
        <begin position="1"/>
        <end position="22"/>
    </location>
</feature>
<gene>
    <name evidence="2" type="ORF">D0C37_24420</name>
</gene>
<dbReference type="AlphaFoldDB" id="A0A385DHK9"/>
<dbReference type="Pfam" id="PF03995">
    <property type="entry name" value="Inhibitor_I36"/>
    <property type="match status" value="1"/>
</dbReference>
<evidence type="ECO:0000256" key="1">
    <source>
        <dbReference type="SAM" id="MobiDB-lite"/>
    </source>
</evidence>
<dbReference type="EMBL" id="CP031742">
    <property type="protein sequence ID" value="AXQ57434.1"/>
    <property type="molecule type" value="Genomic_DNA"/>
</dbReference>
<evidence type="ECO:0000313" key="2">
    <source>
        <dbReference type="EMBL" id="AXQ57434.1"/>
    </source>
</evidence>
<accession>A0A385DHK9</accession>
<proteinExistence type="predicted"/>
<evidence type="ECO:0008006" key="4">
    <source>
        <dbReference type="Google" id="ProtNLM"/>
    </source>
</evidence>
<organism evidence="2 3">
    <name type="scientific">Streptomyces koyangensis</name>
    <dbReference type="NCBI Taxonomy" id="188770"/>
    <lineage>
        <taxon>Bacteria</taxon>
        <taxon>Bacillati</taxon>
        <taxon>Actinomycetota</taxon>
        <taxon>Actinomycetes</taxon>
        <taxon>Kitasatosporales</taxon>
        <taxon>Streptomycetaceae</taxon>
        <taxon>Streptomyces</taxon>
        <taxon>Streptomyces aurantiacus group</taxon>
    </lineage>
</organism>
<sequence length="207" mass="21655">MTKPMNHSKPIPTHHGRGMHRDRVVAPTARRRPLQPRIVRHAAAPAASSPAGRDKGRAKGFVRGLLAHASANRHLAPLTVVAVAALSTALALAPSSAVPAGPTEVRAEAAGQGGLASCGAGQLCLWQKADFAGKRHVFELSGTEIESCVTLPSGAVAHALANRLGRPVTTYQSAECAETGEFDTHPGSGTWQPSSPYGVRAFKIWEN</sequence>
<evidence type="ECO:0000313" key="3">
    <source>
        <dbReference type="Proteomes" id="UP000259636"/>
    </source>
</evidence>
<dbReference type="KEGG" id="sky:D0C37_24420"/>
<reference evidence="2 3" key="1">
    <citation type="submission" date="2018-08" db="EMBL/GenBank/DDBJ databases">
        <authorList>
            <person name="Ferrada E.E."/>
            <person name="Latorre B.A."/>
        </authorList>
    </citation>
    <scope>NUCLEOTIDE SEQUENCE [LARGE SCALE GENOMIC DNA]</scope>
    <source>
        <strain evidence="2 3">VK-A60T</strain>
    </source>
</reference>